<dbReference type="PROSITE" id="PS50222">
    <property type="entry name" value="EF_HAND_2"/>
    <property type="match status" value="1"/>
</dbReference>
<dbReference type="InterPro" id="IPR036505">
    <property type="entry name" value="Amidase/PGRP_sf"/>
</dbReference>
<proteinExistence type="inferred from homology"/>
<dbReference type="AlphaFoldDB" id="A0A0A1W5Z0"/>
<dbReference type="eggNOG" id="COG3023">
    <property type="taxonomic scope" value="Bacteria"/>
</dbReference>
<keyword evidence="4" id="KW-1185">Reference proteome</keyword>
<evidence type="ECO:0000313" key="3">
    <source>
        <dbReference type="EMBL" id="GAM00576.1"/>
    </source>
</evidence>
<dbReference type="SMART" id="SM00701">
    <property type="entry name" value="PGRP"/>
    <property type="match status" value="1"/>
</dbReference>
<gene>
    <name evidence="3" type="ORF">SP5_034_01510</name>
</gene>
<organism evidence="3 4">
    <name type="scientific">Sphingomonas parapaucimobilis NBRC 15100</name>
    <dbReference type="NCBI Taxonomy" id="1219049"/>
    <lineage>
        <taxon>Bacteria</taxon>
        <taxon>Pseudomonadati</taxon>
        <taxon>Pseudomonadota</taxon>
        <taxon>Alphaproteobacteria</taxon>
        <taxon>Sphingomonadales</taxon>
        <taxon>Sphingomonadaceae</taxon>
        <taxon>Sphingomonas</taxon>
    </lineage>
</organism>
<dbReference type="InterPro" id="IPR015510">
    <property type="entry name" value="PGRP"/>
</dbReference>
<dbReference type="InterPro" id="IPR002502">
    <property type="entry name" value="Amidase_domain"/>
</dbReference>
<dbReference type="GO" id="GO:0008745">
    <property type="term" value="F:N-acetylmuramoyl-L-alanine amidase activity"/>
    <property type="evidence" value="ECO:0007669"/>
    <property type="project" value="InterPro"/>
</dbReference>
<dbReference type="PANTHER" id="PTHR11022:SF41">
    <property type="entry name" value="PEPTIDOGLYCAN-RECOGNITION PROTEIN LC-RELATED"/>
    <property type="match status" value="1"/>
</dbReference>
<feature type="domain" description="EF-hand" evidence="2">
    <location>
        <begin position="137"/>
        <end position="159"/>
    </location>
</feature>
<protein>
    <submittedName>
        <fullName evidence="3">Putative N-acetylmuramoyl-L-alanine amidase</fullName>
    </submittedName>
</protein>
<sequence length="169" mass="17725">MTTPLAPWRAAARAPITRSISSIAVHCTATPAGRAVSAAQIRGWHLAKGWKDIGYHFVVGLDGTIEIGRPKAMAGAHVEGFNAHSVGVVYVGGTDAAGKPLDTRTPAQKAALLDLLAELKGAHPAAVIKGHRDYSPDRNGDGKISPAEWLKACPCFDALTEYARVGRPA</sequence>
<comment type="similarity">
    <text evidence="1">Belongs to the N-acetylmuramoyl-L-alanine amidase 2 family.</text>
</comment>
<dbReference type="GO" id="GO:0008270">
    <property type="term" value="F:zinc ion binding"/>
    <property type="evidence" value="ECO:0007669"/>
    <property type="project" value="InterPro"/>
</dbReference>
<evidence type="ECO:0000259" key="2">
    <source>
        <dbReference type="PROSITE" id="PS50222"/>
    </source>
</evidence>
<evidence type="ECO:0000313" key="4">
    <source>
        <dbReference type="Proteomes" id="UP000032305"/>
    </source>
</evidence>
<dbReference type="EMBL" id="BBPI01000034">
    <property type="protein sequence ID" value="GAM00576.1"/>
    <property type="molecule type" value="Genomic_DNA"/>
</dbReference>
<dbReference type="GO" id="GO:0005509">
    <property type="term" value="F:calcium ion binding"/>
    <property type="evidence" value="ECO:0007669"/>
    <property type="project" value="InterPro"/>
</dbReference>
<name>A0A0A1W5Z0_9SPHN</name>
<comment type="caution">
    <text evidence="3">The sequence shown here is derived from an EMBL/GenBank/DDBJ whole genome shotgun (WGS) entry which is preliminary data.</text>
</comment>
<reference evidence="3 4" key="1">
    <citation type="submission" date="2014-11" db="EMBL/GenBank/DDBJ databases">
        <title>Whole genome shotgun sequence of Sphingomonas parapaucimobilis NBRC 15100.</title>
        <authorList>
            <person name="Katano-Makiyama Y."/>
            <person name="Hosoyama A."/>
            <person name="Hashimoto M."/>
            <person name="Hosoyama Y."/>
            <person name="Noguchi M."/>
            <person name="Numata M."/>
            <person name="Tsuchikane K."/>
            <person name="Hirakata S."/>
            <person name="Uohara A."/>
            <person name="Shimodaira J."/>
            <person name="Ohji S."/>
            <person name="Ichikawa N."/>
            <person name="Kimura A."/>
            <person name="Yamazoe A."/>
            <person name="Fujita N."/>
        </authorList>
    </citation>
    <scope>NUCLEOTIDE SEQUENCE [LARGE SCALE GENOMIC DNA]</scope>
    <source>
        <strain evidence="3 4">NBRC 15100</strain>
    </source>
</reference>
<dbReference type="InterPro" id="IPR018247">
    <property type="entry name" value="EF_Hand_1_Ca_BS"/>
</dbReference>
<dbReference type="OrthoDB" id="8754850at2"/>
<dbReference type="InterPro" id="IPR002048">
    <property type="entry name" value="EF_hand_dom"/>
</dbReference>
<dbReference type="PROSITE" id="PS00018">
    <property type="entry name" value="EF_HAND_1"/>
    <property type="match status" value="1"/>
</dbReference>
<dbReference type="GO" id="GO:0009253">
    <property type="term" value="P:peptidoglycan catabolic process"/>
    <property type="evidence" value="ECO:0007669"/>
    <property type="project" value="InterPro"/>
</dbReference>
<dbReference type="CDD" id="cd06583">
    <property type="entry name" value="PGRP"/>
    <property type="match status" value="1"/>
</dbReference>
<dbReference type="SMART" id="SM00644">
    <property type="entry name" value="Ami_2"/>
    <property type="match status" value="1"/>
</dbReference>
<dbReference type="RefSeq" id="WP_042485658.1">
    <property type="nucleotide sequence ID" value="NZ_BBPI01000034.1"/>
</dbReference>
<dbReference type="Proteomes" id="UP000032305">
    <property type="component" value="Unassembled WGS sequence"/>
</dbReference>
<accession>A0A0A1W5Z0</accession>
<dbReference type="SUPFAM" id="SSF55846">
    <property type="entry name" value="N-acetylmuramoyl-L-alanine amidase-like"/>
    <property type="match status" value="1"/>
</dbReference>
<evidence type="ECO:0000256" key="1">
    <source>
        <dbReference type="ARBA" id="ARBA00007553"/>
    </source>
</evidence>
<dbReference type="Gene3D" id="3.40.80.10">
    <property type="entry name" value="Peptidoglycan recognition protein-like"/>
    <property type="match status" value="1"/>
</dbReference>
<dbReference type="InterPro" id="IPR006619">
    <property type="entry name" value="PGRP_domain_met/bac"/>
</dbReference>
<dbReference type="PANTHER" id="PTHR11022">
    <property type="entry name" value="PEPTIDOGLYCAN RECOGNITION PROTEIN"/>
    <property type="match status" value="1"/>
</dbReference>
<dbReference type="Pfam" id="PF01510">
    <property type="entry name" value="Amidase_2"/>
    <property type="match status" value="1"/>
</dbReference>